<proteinExistence type="predicted"/>
<evidence type="ECO:0000313" key="1">
    <source>
        <dbReference type="EMBL" id="KAK7261535.1"/>
    </source>
</evidence>
<dbReference type="EMBL" id="JAYWIO010000005">
    <property type="protein sequence ID" value="KAK7261535.1"/>
    <property type="molecule type" value="Genomic_DNA"/>
</dbReference>
<name>A0AAN9I2R4_CROPI</name>
<gene>
    <name evidence="1" type="ORF">RIF29_27849</name>
</gene>
<protein>
    <submittedName>
        <fullName evidence="1">Uncharacterized protein</fullName>
    </submittedName>
</protein>
<dbReference type="AlphaFoldDB" id="A0AAN9I2R4"/>
<reference evidence="1 2" key="1">
    <citation type="submission" date="2024-01" db="EMBL/GenBank/DDBJ databases">
        <title>The genomes of 5 underutilized Papilionoideae crops provide insights into root nodulation and disease resistanc.</title>
        <authorList>
            <person name="Yuan L."/>
        </authorList>
    </citation>
    <scope>NUCLEOTIDE SEQUENCE [LARGE SCALE GENOMIC DNA]</scope>
    <source>
        <strain evidence="1">ZHUSHIDOU_FW_LH</strain>
        <tissue evidence="1">Leaf</tissue>
    </source>
</reference>
<dbReference type="Proteomes" id="UP001372338">
    <property type="component" value="Unassembled WGS sequence"/>
</dbReference>
<keyword evidence="2" id="KW-1185">Reference proteome</keyword>
<comment type="caution">
    <text evidence="1">The sequence shown here is derived from an EMBL/GenBank/DDBJ whole genome shotgun (WGS) entry which is preliminary data.</text>
</comment>
<sequence>MVVRVIGSRIAIQEIFIEVRRRASISDLKTLILSYAEPDVVIARVIMAHSSDNLLPFCDSVPLHTSKAQ</sequence>
<evidence type="ECO:0000313" key="2">
    <source>
        <dbReference type="Proteomes" id="UP001372338"/>
    </source>
</evidence>
<organism evidence="1 2">
    <name type="scientific">Crotalaria pallida</name>
    <name type="common">Smooth rattlebox</name>
    <name type="synonym">Crotalaria striata</name>
    <dbReference type="NCBI Taxonomy" id="3830"/>
    <lineage>
        <taxon>Eukaryota</taxon>
        <taxon>Viridiplantae</taxon>
        <taxon>Streptophyta</taxon>
        <taxon>Embryophyta</taxon>
        <taxon>Tracheophyta</taxon>
        <taxon>Spermatophyta</taxon>
        <taxon>Magnoliopsida</taxon>
        <taxon>eudicotyledons</taxon>
        <taxon>Gunneridae</taxon>
        <taxon>Pentapetalae</taxon>
        <taxon>rosids</taxon>
        <taxon>fabids</taxon>
        <taxon>Fabales</taxon>
        <taxon>Fabaceae</taxon>
        <taxon>Papilionoideae</taxon>
        <taxon>50 kb inversion clade</taxon>
        <taxon>genistoids sensu lato</taxon>
        <taxon>core genistoids</taxon>
        <taxon>Crotalarieae</taxon>
        <taxon>Crotalaria</taxon>
    </lineage>
</organism>
<accession>A0AAN9I2R4</accession>